<evidence type="ECO:0000256" key="1">
    <source>
        <dbReference type="ARBA" id="ARBA00022723"/>
    </source>
</evidence>
<feature type="compositionally biased region" description="Polar residues" evidence="5">
    <location>
        <begin position="562"/>
        <end position="575"/>
    </location>
</feature>
<feature type="compositionally biased region" description="Basic and acidic residues" evidence="5">
    <location>
        <begin position="511"/>
        <end position="525"/>
    </location>
</feature>
<feature type="compositionally biased region" description="Basic and acidic residues" evidence="5">
    <location>
        <begin position="224"/>
        <end position="242"/>
    </location>
</feature>
<evidence type="ECO:0000256" key="5">
    <source>
        <dbReference type="SAM" id="MobiDB-lite"/>
    </source>
</evidence>
<dbReference type="InterPro" id="IPR007527">
    <property type="entry name" value="Znf_SWIM"/>
</dbReference>
<dbReference type="Pfam" id="PF04434">
    <property type="entry name" value="SWIM"/>
    <property type="match status" value="1"/>
</dbReference>
<dbReference type="GO" id="GO:0008270">
    <property type="term" value="F:zinc ion binding"/>
    <property type="evidence" value="ECO:0007669"/>
    <property type="project" value="UniProtKB-KW"/>
</dbReference>
<reference evidence="7" key="1">
    <citation type="journal article" date="2019" name="Sci. Rep.">
        <title>Draft genome of Tanacetum cinerariifolium, the natural source of mosquito coil.</title>
        <authorList>
            <person name="Yamashiro T."/>
            <person name="Shiraishi A."/>
            <person name="Satake H."/>
            <person name="Nakayama K."/>
        </authorList>
    </citation>
    <scope>NUCLEOTIDE SEQUENCE</scope>
</reference>
<evidence type="ECO:0000256" key="3">
    <source>
        <dbReference type="ARBA" id="ARBA00022833"/>
    </source>
</evidence>
<evidence type="ECO:0000256" key="2">
    <source>
        <dbReference type="ARBA" id="ARBA00022771"/>
    </source>
</evidence>
<dbReference type="SMART" id="SM00575">
    <property type="entry name" value="ZnF_PMZ"/>
    <property type="match status" value="1"/>
</dbReference>
<comment type="caution">
    <text evidence="7">The sequence shown here is derived from an EMBL/GenBank/DDBJ whole genome shotgun (WGS) entry which is preliminary data.</text>
</comment>
<feature type="compositionally biased region" description="Basic residues" evidence="5">
    <location>
        <begin position="526"/>
        <end position="535"/>
    </location>
</feature>
<feature type="region of interest" description="Disordered" evidence="5">
    <location>
        <begin position="198"/>
        <end position="254"/>
    </location>
</feature>
<protein>
    <recommendedName>
        <fullName evidence="6">SWIM-type domain-containing protein</fullName>
    </recommendedName>
</protein>
<feature type="domain" description="SWIM-type" evidence="6">
    <location>
        <begin position="477"/>
        <end position="509"/>
    </location>
</feature>
<dbReference type="Pfam" id="PF10551">
    <property type="entry name" value="MULE"/>
    <property type="match status" value="1"/>
</dbReference>
<feature type="region of interest" description="Disordered" evidence="5">
    <location>
        <begin position="647"/>
        <end position="727"/>
    </location>
</feature>
<organism evidence="7">
    <name type="scientific">Tanacetum cinerariifolium</name>
    <name type="common">Dalmatian daisy</name>
    <name type="synonym">Chrysanthemum cinerariifolium</name>
    <dbReference type="NCBI Taxonomy" id="118510"/>
    <lineage>
        <taxon>Eukaryota</taxon>
        <taxon>Viridiplantae</taxon>
        <taxon>Streptophyta</taxon>
        <taxon>Embryophyta</taxon>
        <taxon>Tracheophyta</taxon>
        <taxon>Spermatophyta</taxon>
        <taxon>Magnoliopsida</taxon>
        <taxon>eudicotyledons</taxon>
        <taxon>Gunneridae</taxon>
        <taxon>Pentapetalae</taxon>
        <taxon>asterids</taxon>
        <taxon>campanulids</taxon>
        <taxon>Asterales</taxon>
        <taxon>Asteraceae</taxon>
        <taxon>Asteroideae</taxon>
        <taxon>Anthemideae</taxon>
        <taxon>Anthemidinae</taxon>
        <taxon>Tanacetum</taxon>
    </lineage>
</organism>
<name>A0A699HM74_TANCI</name>
<feature type="compositionally biased region" description="Basic and acidic residues" evidence="5">
    <location>
        <begin position="576"/>
        <end position="590"/>
    </location>
</feature>
<dbReference type="EMBL" id="BKCJ010185713">
    <property type="protein sequence ID" value="GEY52276.1"/>
    <property type="molecule type" value="Genomic_DNA"/>
</dbReference>
<dbReference type="InterPro" id="IPR018289">
    <property type="entry name" value="MULE_transposase_dom"/>
</dbReference>
<dbReference type="AlphaFoldDB" id="A0A699HM74"/>
<dbReference type="PANTHER" id="PTHR31973">
    <property type="entry name" value="POLYPROTEIN, PUTATIVE-RELATED"/>
    <property type="match status" value="1"/>
</dbReference>
<feature type="region of interest" description="Disordered" evidence="5">
    <location>
        <begin position="511"/>
        <end position="590"/>
    </location>
</feature>
<keyword evidence="1" id="KW-0479">Metal-binding</keyword>
<keyword evidence="3" id="KW-0862">Zinc</keyword>
<keyword evidence="2 4" id="KW-0863">Zinc-finger</keyword>
<proteinExistence type="predicted"/>
<accession>A0A699HM74</accession>
<dbReference type="PANTHER" id="PTHR31973:SF189">
    <property type="entry name" value="TRANSPOSASE, MUDR, PLANT, MULE TRANSPOSASE DOMAIN PROTEIN-RELATED"/>
    <property type="match status" value="1"/>
</dbReference>
<evidence type="ECO:0000259" key="6">
    <source>
        <dbReference type="PROSITE" id="PS50966"/>
    </source>
</evidence>
<evidence type="ECO:0000256" key="4">
    <source>
        <dbReference type="PROSITE-ProRule" id="PRU00325"/>
    </source>
</evidence>
<dbReference type="PROSITE" id="PS50966">
    <property type="entry name" value="ZF_SWIM"/>
    <property type="match status" value="1"/>
</dbReference>
<sequence length="727" mass="83169">MYKMVTFMVDLYHDGLFASNPLRSLAGEHRVIKDINFEGMTYDNFFLVMRRLVLEKPLSFFYVLPGLLMNIGLRPICNDEQLNDFVQALFENDCYLDMYTEHQGYDVLEMINDDRHCEDKSDSDFEDVTKGDNLDDVKDIVDFQTKGEDNVNIPRLSIDDPWLNKLVGKGRFVGEMEDPIPGLKGRFFVEQNDPDENFIEPKRDVSAGKCAGKRGKKQVQINDSLDKDKGKVGEGSSHKDFGKGSTGGSSDKGKGKLAGWLEGCRKSIGLDGCYLTHICKGQLLTAIGRDANNQMFPVAWAVVGVENKNNWCWFLSLLSDDLNLNDGAGLTVISYGHKSIGSVLDTSMPTSRKNRVEIKALDEKAYTWLVDHDPNTWCRVYFEVDRSCAAFERGISESFNSKILSARGKPIITMLEDIRVYIMQRVWFLNKTAMELNHTITPFSRRHLKFIKIRQRKWVVYASGFQEVEVRRQDEAFGVNIHLKKCACKMWELTGLPCMHAVARPVPDTKLWKKSDIPKPGERKLPGRPRKRRIRHPSEYDNEIKSSSGNKRKEPPVKKKSSQVNKASGSKSNLTPEEHAEIMDKEAFTDLVRKDAENKAKEDEMWRQTYEEKKYWEEYASEFKDWEFREEQENRIGITLYVDDEHIKGNTEPVNPAEQTHVITSASSAPVDEQTKTSQDPSTEKAGSSADPKKKANKRKKKADSEQPLPFRIYHKNRGRSERIANL</sequence>
<dbReference type="InterPro" id="IPR006564">
    <property type="entry name" value="Znf_PMZ"/>
</dbReference>
<gene>
    <name evidence="7" type="ORF">Tci_424250</name>
</gene>
<evidence type="ECO:0000313" key="7">
    <source>
        <dbReference type="EMBL" id="GEY52276.1"/>
    </source>
</evidence>
<feature type="compositionally biased region" description="Polar residues" evidence="5">
    <location>
        <begin position="657"/>
        <end position="668"/>
    </location>
</feature>